<evidence type="ECO:0000313" key="9">
    <source>
        <dbReference type="EMBL" id="KAL3697381.1"/>
    </source>
</evidence>
<dbReference type="GO" id="GO:0006355">
    <property type="term" value="P:regulation of DNA-templated transcription"/>
    <property type="evidence" value="ECO:0007669"/>
    <property type="project" value="UniProtKB-UniRule"/>
</dbReference>
<dbReference type="Proteomes" id="UP001633002">
    <property type="component" value="Unassembled WGS sequence"/>
</dbReference>
<dbReference type="GO" id="GO:0005634">
    <property type="term" value="C:nucleus"/>
    <property type="evidence" value="ECO:0007669"/>
    <property type="project" value="UniProtKB-SubCell"/>
</dbReference>
<evidence type="ECO:0000256" key="4">
    <source>
        <dbReference type="ARBA" id="ARBA00022833"/>
    </source>
</evidence>
<comment type="function">
    <text evidence="6">Putative transcription activator involved in regulating light control of development.</text>
</comment>
<proteinExistence type="inferred from homology"/>
<dbReference type="SMART" id="SM00575">
    <property type="entry name" value="ZnF_PMZ"/>
    <property type="match status" value="1"/>
</dbReference>
<reference evidence="9 10" key="1">
    <citation type="submission" date="2024-09" db="EMBL/GenBank/DDBJ databases">
        <title>Chromosome-scale assembly of Riccia sorocarpa.</title>
        <authorList>
            <person name="Paukszto L."/>
        </authorList>
    </citation>
    <scope>NUCLEOTIDE SEQUENCE [LARGE SCALE GENOMIC DNA]</scope>
    <source>
        <strain evidence="9">LP-2024</strain>
        <tissue evidence="9">Aerial parts of the thallus</tissue>
    </source>
</reference>
<dbReference type="EMBL" id="JBJQOH010000002">
    <property type="protein sequence ID" value="KAL3697381.1"/>
    <property type="molecule type" value="Genomic_DNA"/>
</dbReference>
<comment type="subcellular location">
    <subcellularLocation>
        <location evidence="6">Nucleus</location>
    </subcellularLocation>
</comment>
<gene>
    <name evidence="9" type="ORF">R1sor_011457</name>
</gene>
<evidence type="ECO:0000256" key="1">
    <source>
        <dbReference type="ARBA" id="ARBA00005889"/>
    </source>
</evidence>
<comment type="caution">
    <text evidence="9">The sequence shown here is derived from an EMBL/GenBank/DDBJ whole genome shotgun (WGS) entry which is preliminary data.</text>
</comment>
<evidence type="ECO:0000256" key="7">
    <source>
        <dbReference type="SAM" id="MobiDB-lite"/>
    </source>
</evidence>
<dbReference type="InterPro" id="IPR006564">
    <property type="entry name" value="Znf_PMZ"/>
</dbReference>
<dbReference type="InterPro" id="IPR031052">
    <property type="entry name" value="FHY3/FAR1"/>
</dbReference>
<dbReference type="Pfam" id="PF04434">
    <property type="entry name" value="SWIM"/>
    <property type="match status" value="1"/>
</dbReference>
<dbReference type="InterPro" id="IPR018289">
    <property type="entry name" value="MULE_transposase_dom"/>
</dbReference>
<dbReference type="PANTHER" id="PTHR31669">
    <property type="entry name" value="PROTEIN FAR1-RELATED SEQUENCE 10-RELATED"/>
    <property type="match status" value="1"/>
</dbReference>
<dbReference type="Pfam" id="PF10551">
    <property type="entry name" value="MULE"/>
    <property type="match status" value="1"/>
</dbReference>
<keyword evidence="4 6" id="KW-0862">Zinc</keyword>
<evidence type="ECO:0000256" key="3">
    <source>
        <dbReference type="ARBA" id="ARBA00022771"/>
    </source>
</evidence>
<dbReference type="GO" id="GO:0008270">
    <property type="term" value="F:zinc ion binding"/>
    <property type="evidence" value="ECO:0007669"/>
    <property type="project" value="UniProtKB-UniRule"/>
</dbReference>
<comment type="similarity">
    <text evidence="1 6">Belongs to the FHY3/FAR1 family.</text>
</comment>
<keyword evidence="2 6" id="KW-0479">Metal-binding</keyword>
<feature type="region of interest" description="Disordered" evidence="7">
    <location>
        <begin position="336"/>
        <end position="357"/>
    </location>
</feature>
<evidence type="ECO:0000259" key="8">
    <source>
        <dbReference type="PROSITE" id="PS50966"/>
    </source>
</evidence>
<evidence type="ECO:0000256" key="2">
    <source>
        <dbReference type="ARBA" id="ARBA00022723"/>
    </source>
</evidence>
<accession>A0ABD3I296</accession>
<evidence type="ECO:0000313" key="10">
    <source>
        <dbReference type="Proteomes" id="UP001633002"/>
    </source>
</evidence>
<evidence type="ECO:0000256" key="5">
    <source>
        <dbReference type="PROSITE-ProRule" id="PRU00325"/>
    </source>
</evidence>
<dbReference type="PANTHER" id="PTHR31669:SF184">
    <property type="entry name" value="PROTEIN FAR1-RELATED SEQUENCE 11"/>
    <property type="match status" value="1"/>
</dbReference>
<organism evidence="9 10">
    <name type="scientific">Riccia sorocarpa</name>
    <dbReference type="NCBI Taxonomy" id="122646"/>
    <lineage>
        <taxon>Eukaryota</taxon>
        <taxon>Viridiplantae</taxon>
        <taxon>Streptophyta</taxon>
        <taxon>Embryophyta</taxon>
        <taxon>Marchantiophyta</taxon>
        <taxon>Marchantiopsida</taxon>
        <taxon>Marchantiidae</taxon>
        <taxon>Marchantiales</taxon>
        <taxon>Ricciaceae</taxon>
        <taxon>Riccia</taxon>
    </lineage>
</organism>
<dbReference type="AlphaFoldDB" id="A0ABD3I296"/>
<name>A0ABD3I296_9MARC</name>
<keyword evidence="10" id="KW-1185">Reference proteome</keyword>
<dbReference type="PROSITE" id="PS50966">
    <property type="entry name" value="ZF_SWIM"/>
    <property type="match status" value="1"/>
</dbReference>
<sequence length="411" mass="47214">MPFGCFAGVNQHGQTIILGGTLMRNETADSFKWIFRTWSHGIGWMPDCMLTDQDRAMGDAICTEFPHTKHALCLWHITKKFPSWFNTKLRDGFQAFLKDFFSVLEVETAAEFEALWFTIMEQHLLSDDKHIKELFKLRERWCPVYLRSYFFAGMASTQRSESLNALMDFFMTAQTQLHEFIDAFDQVVGSRLEARKIAHVRDKLSTFRSVTSTKFEQQAYDAFTGYAFNLFRQQLVSSLEYVVHGEKVSHHEHMEIKRTISWDSQTQTIQCSCLSFQFTGILCRHALRALVHFNVTELPQQYLPSRWCRDEERKDFPPVRGKRLLLSPSNPPLECDSPTGDGVLSEKTNIEESPSVGVKGPPVCITKGRPKSCRLKSAIENLKPKGRVCRACGQIANHDKRNCPSVHSQKK</sequence>
<keyword evidence="6" id="KW-0539">Nucleus</keyword>
<keyword evidence="3 5" id="KW-0863">Zinc-finger</keyword>
<feature type="domain" description="SWIM-type" evidence="8">
    <location>
        <begin position="256"/>
        <end position="294"/>
    </location>
</feature>
<dbReference type="InterPro" id="IPR007527">
    <property type="entry name" value="Znf_SWIM"/>
</dbReference>
<protein>
    <recommendedName>
        <fullName evidence="6">Protein FAR1-RELATED SEQUENCE</fullName>
    </recommendedName>
</protein>
<evidence type="ECO:0000256" key="6">
    <source>
        <dbReference type="RuleBase" id="RU367018"/>
    </source>
</evidence>